<dbReference type="EMBL" id="GL349484">
    <property type="protein sequence ID" value="KNC53928.1"/>
    <property type="molecule type" value="Genomic_DNA"/>
</dbReference>
<dbReference type="InterPro" id="IPR036812">
    <property type="entry name" value="NAD(P)_OxRdtase_dom_sf"/>
</dbReference>
<evidence type="ECO:0000256" key="3">
    <source>
        <dbReference type="PIRSR" id="PIRSR000097-2"/>
    </source>
</evidence>
<keyword evidence="7" id="KW-1185">Reference proteome</keyword>
<dbReference type="InterPro" id="IPR018170">
    <property type="entry name" value="Aldo/ket_reductase_CS"/>
</dbReference>
<evidence type="ECO:0000259" key="5">
    <source>
        <dbReference type="Pfam" id="PF00248"/>
    </source>
</evidence>
<dbReference type="PRINTS" id="PR00069">
    <property type="entry name" value="ALDKETRDTASE"/>
</dbReference>
<evidence type="ECO:0000256" key="2">
    <source>
        <dbReference type="PIRSR" id="PIRSR000097-1"/>
    </source>
</evidence>
<dbReference type="GO" id="GO:0016616">
    <property type="term" value="F:oxidoreductase activity, acting on the CH-OH group of donors, NAD or NADP as acceptor"/>
    <property type="evidence" value="ECO:0007669"/>
    <property type="project" value="UniProtKB-ARBA"/>
</dbReference>
<feature type="active site" description="Proton donor" evidence="2">
    <location>
        <position position="54"/>
    </location>
</feature>
<evidence type="ECO:0000256" key="4">
    <source>
        <dbReference type="PIRSR" id="PIRSR000097-3"/>
    </source>
</evidence>
<evidence type="ECO:0000256" key="1">
    <source>
        <dbReference type="ARBA" id="ARBA00023002"/>
    </source>
</evidence>
<name>A0A0L0DR61_THETB</name>
<sequence>MTSRPTITTVPLNTGATMPQHGLGTWLSKPGEVKDAVKTALYAGYTHIDAAAVYGNEAEVGEALAEVFADEDSGIKREDVFITSKLWSQSHGSIAEALNQTLKDLQLDYLDLYLIHNPVAFQGETVFDVAELEYIPLAAKWKAMESLQDAGLTRAIGVSNFPTALIYELLSVARIPPAVVQIERHPYNVQKLHVDFVERHHIHVTNYSPLGNPGKYSGGPETKLLEHPKVLELADAHNKTAAQILIRWGIDKGATVIPKSVNPDRIKENLAVFDFQLQPHEVAELDALDVGHRYLDFTFLGVPIFT</sequence>
<organism evidence="6 7">
    <name type="scientific">Thecamonas trahens ATCC 50062</name>
    <dbReference type="NCBI Taxonomy" id="461836"/>
    <lineage>
        <taxon>Eukaryota</taxon>
        <taxon>Apusozoa</taxon>
        <taxon>Apusomonadida</taxon>
        <taxon>Apusomonadidae</taxon>
        <taxon>Thecamonas</taxon>
    </lineage>
</organism>
<evidence type="ECO:0000313" key="7">
    <source>
        <dbReference type="Proteomes" id="UP000054408"/>
    </source>
</evidence>
<dbReference type="OMA" id="MVNQIFL"/>
<protein>
    <submittedName>
        <fullName evidence="6">Aldo-keto reductase</fullName>
    </submittedName>
</protein>
<dbReference type="PROSITE" id="PS00063">
    <property type="entry name" value="ALDOKETO_REDUCTASE_3"/>
    <property type="match status" value="1"/>
</dbReference>
<reference evidence="6 7" key="1">
    <citation type="submission" date="2010-05" db="EMBL/GenBank/DDBJ databases">
        <title>The Genome Sequence of Thecamonas trahens ATCC 50062.</title>
        <authorList>
            <consortium name="The Broad Institute Genome Sequencing Platform"/>
            <person name="Russ C."/>
            <person name="Cuomo C."/>
            <person name="Shea T."/>
            <person name="Young S.K."/>
            <person name="Zeng Q."/>
            <person name="Koehrsen M."/>
            <person name="Haas B."/>
            <person name="Borodovsky M."/>
            <person name="Guigo R."/>
            <person name="Alvarado L."/>
            <person name="Berlin A."/>
            <person name="Bochicchio J."/>
            <person name="Borenstein D."/>
            <person name="Chapman S."/>
            <person name="Chen Z."/>
            <person name="Freedman E."/>
            <person name="Gellesch M."/>
            <person name="Goldberg J."/>
            <person name="Griggs A."/>
            <person name="Gujja S."/>
            <person name="Heilman E."/>
            <person name="Heiman D."/>
            <person name="Hepburn T."/>
            <person name="Howarth C."/>
            <person name="Jen D."/>
            <person name="Larson L."/>
            <person name="Mehta T."/>
            <person name="Park D."/>
            <person name="Pearson M."/>
            <person name="Roberts A."/>
            <person name="Saif S."/>
            <person name="Shenoy N."/>
            <person name="Sisk P."/>
            <person name="Stolte C."/>
            <person name="Sykes S."/>
            <person name="Thomson T."/>
            <person name="Walk T."/>
            <person name="White J."/>
            <person name="Yandava C."/>
            <person name="Burger G."/>
            <person name="Gray M.W."/>
            <person name="Holland P.W.H."/>
            <person name="King N."/>
            <person name="Lang F.B.F."/>
            <person name="Roger A.J."/>
            <person name="Ruiz-Trillo I."/>
            <person name="Lander E."/>
            <person name="Nusbaum C."/>
        </authorList>
    </citation>
    <scope>NUCLEOTIDE SEQUENCE [LARGE SCALE GENOMIC DNA]</scope>
    <source>
        <strain evidence="6 7">ATCC 50062</strain>
    </source>
</reference>
<dbReference type="PROSITE" id="PS00062">
    <property type="entry name" value="ALDOKETO_REDUCTASE_2"/>
    <property type="match status" value="1"/>
</dbReference>
<feature type="binding site" evidence="3">
    <location>
        <position position="116"/>
    </location>
    <ligand>
        <name>substrate</name>
    </ligand>
</feature>
<feature type="domain" description="NADP-dependent oxidoreductase" evidence="5">
    <location>
        <begin position="23"/>
        <end position="289"/>
    </location>
</feature>
<evidence type="ECO:0000313" key="6">
    <source>
        <dbReference type="EMBL" id="KNC53928.1"/>
    </source>
</evidence>
<dbReference type="InterPro" id="IPR020471">
    <property type="entry name" value="AKR"/>
</dbReference>
<dbReference type="SUPFAM" id="SSF51430">
    <property type="entry name" value="NAD(P)-linked oxidoreductase"/>
    <property type="match status" value="1"/>
</dbReference>
<dbReference type="STRING" id="461836.A0A0L0DR61"/>
<keyword evidence="1" id="KW-0560">Oxidoreductase</keyword>
<dbReference type="InterPro" id="IPR023210">
    <property type="entry name" value="NADP_OxRdtase_dom"/>
</dbReference>
<dbReference type="PANTHER" id="PTHR11732">
    <property type="entry name" value="ALDO/KETO REDUCTASE"/>
    <property type="match status" value="1"/>
</dbReference>
<feature type="site" description="Lowers pKa of active site Tyr" evidence="4">
    <location>
        <position position="85"/>
    </location>
</feature>
<dbReference type="eggNOG" id="KOG1577">
    <property type="taxonomic scope" value="Eukaryota"/>
</dbReference>
<dbReference type="Gene3D" id="3.20.20.100">
    <property type="entry name" value="NADP-dependent oxidoreductase domain"/>
    <property type="match status" value="1"/>
</dbReference>
<dbReference type="OrthoDB" id="416253at2759"/>
<accession>A0A0L0DR61</accession>
<dbReference type="FunFam" id="3.20.20.100:FF:000002">
    <property type="entry name" value="2,5-diketo-D-gluconic acid reductase A"/>
    <property type="match status" value="1"/>
</dbReference>
<dbReference type="GeneID" id="25568003"/>
<dbReference type="PIRSF" id="PIRSF000097">
    <property type="entry name" value="AKR"/>
    <property type="match status" value="1"/>
</dbReference>
<dbReference type="AlphaFoldDB" id="A0A0L0DR61"/>
<dbReference type="RefSeq" id="XP_013754132.1">
    <property type="nucleotide sequence ID" value="XM_013898678.1"/>
</dbReference>
<dbReference type="Pfam" id="PF00248">
    <property type="entry name" value="Aldo_ket_red"/>
    <property type="match status" value="1"/>
</dbReference>
<proteinExistence type="predicted"/>
<gene>
    <name evidence="6" type="ORF">AMSG_09570</name>
</gene>
<dbReference type="Proteomes" id="UP000054408">
    <property type="component" value="Unassembled WGS sequence"/>
</dbReference>